<dbReference type="Proteomes" id="UP000029640">
    <property type="component" value="Unassembled WGS sequence"/>
</dbReference>
<dbReference type="HOGENOM" id="CLU_010194_9_7_6"/>
<dbReference type="GO" id="GO:0016616">
    <property type="term" value="F:oxidoreductase activity, acting on the CH-OH group of donors, NAD or NADP as acceptor"/>
    <property type="evidence" value="ECO:0007669"/>
    <property type="project" value="TreeGrafter"/>
</dbReference>
<dbReference type="Gene3D" id="3.40.50.720">
    <property type="entry name" value="NAD(P)-binding Rossmann-like Domain"/>
    <property type="match status" value="1"/>
</dbReference>
<dbReference type="eggNOG" id="COG1028">
    <property type="taxonomic scope" value="Bacteria"/>
</dbReference>
<proteinExistence type="predicted"/>
<dbReference type="PANTHER" id="PTHR45458">
    <property type="entry name" value="SHORT-CHAIN DEHYDROGENASE/REDUCTASE SDR"/>
    <property type="match status" value="1"/>
</dbReference>
<dbReference type="AlphaFoldDB" id="A0A095VRU0"/>
<reference evidence="1 2" key="1">
    <citation type="journal article" date="2014" name="Genome Announc.">
        <title>Genome Sequence of Gammaproteobacterial Pseudohaliea rubra Type Strain DSM 19751, Isolated from Coastal Seawater of the Mediterranean Sea.</title>
        <authorList>
            <person name="Spring S."/>
            <person name="Fiebig A."/>
            <person name="Riedel T."/>
            <person name="Goker M."/>
            <person name="Klenk H.P."/>
        </authorList>
    </citation>
    <scope>NUCLEOTIDE SEQUENCE [LARGE SCALE GENOMIC DNA]</scope>
    <source>
        <strain evidence="1 2">DSM 19751</strain>
    </source>
</reference>
<sequence length="252" mass="26562">MMTEVIVKKAERAALVVGAAGGIGSATVVALAERYQQVIAVSRQPRPPAALADLANLCWLTAAAEEGAIAEAARAVADHCESLPLARVVLATGTLHGDGYRPEKSLRELDAATLGHLYQVNAVLPLLWLAALEPLLRRSDGATVAVLSARVGSIADNRLGGWYGYRASKAALNMLLRSAAVELGRRAPQVALLAFHPGTTDTALSKPFQARVPEGRLFSPASVAIALLERMDAAQADGELHFVDYAGESIPW</sequence>
<keyword evidence="2" id="KW-1185">Reference proteome</keyword>
<evidence type="ECO:0000313" key="2">
    <source>
        <dbReference type="Proteomes" id="UP000029640"/>
    </source>
</evidence>
<dbReference type="SUPFAM" id="SSF51735">
    <property type="entry name" value="NAD(P)-binding Rossmann-fold domains"/>
    <property type="match status" value="1"/>
</dbReference>
<gene>
    <name evidence="1" type="ORF">HRUBRA_01247</name>
</gene>
<dbReference type="InterPro" id="IPR052184">
    <property type="entry name" value="SDR_enzymes"/>
</dbReference>
<dbReference type="InterPro" id="IPR036291">
    <property type="entry name" value="NAD(P)-bd_dom_sf"/>
</dbReference>
<organism evidence="1 2">
    <name type="scientific">Pseudohaliea rubra DSM 19751</name>
    <dbReference type="NCBI Taxonomy" id="1265313"/>
    <lineage>
        <taxon>Bacteria</taxon>
        <taxon>Pseudomonadati</taxon>
        <taxon>Pseudomonadota</taxon>
        <taxon>Gammaproteobacteria</taxon>
        <taxon>Cellvibrionales</taxon>
        <taxon>Halieaceae</taxon>
        <taxon>Pseudohaliea</taxon>
    </lineage>
</organism>
<dbReference type="RefSeq" id="WP_084592624.1">
    <property type="nucleotide sequence ID" value="NZ_KN234781.1"/>
</dbReference>
<dbReference type="PATRIC" id="fig|1265313.6.peg.1231"/>
<name>A0A095VRU0_9GAMM</name>
<protein>
    <submittedName>
        <fullName evidence="1">Short chain dehydrogenase</fullName>
    </submittedName>
</protein>
<accession>A0A095VRU0</accession>
<evidence type="ECO:0000313" key="1">
    <source>
        <dbReference type="EMBL" id="KGE04152.1"/>
    </source>
</evidence>
<dbReference type="Pfam" id="PF00106">
    <property type="entry name" value="adh_short"/>
    <property type="match status" value="1"/>
</dbReference>
<dbReference type="PRINTS" id="PR00081">
    <property type="entry name" value="GDHRDH"/>
</dbReference>
<comment type="caution">
    <text evidence="1">The sequence shown here is derived from an EMBL/GenBank/DDBJ whole genome shotgun (WGS) entry which is preliminary data.</text>
</comment>
<dbReference type="EMBL" id="AUVB01000036">
    <property type="protein sequence ID" value="KGE04152.1"/>
    <property type="molecule type" value="Genomic_DNA"/>
</dbReference>
<dbReference type="InterPro" id="IPR002347">
    <property type="entry name" value="SDR_fam"/>
</dbReference>
<dbReference type="PANTHER" id="PTHR45458:SF1">
    <property type="entry name" value="SHORT CHAIN DEHYDROGENASE"/>
    <property type="match status" value="1"/>
</dbReference>
<dbReference type="STRING" id="1265313.HRUBRA_01247"/>